<dbReference type="EMBL" id="FRAT01000008">
    <property type="protein sequence ID" value="SHL23305.1"/>
    <property type="molecule type" value="Genomic_DNA"/>
</dbReference>
<evidence type="ECO:0000313" key="4">
    <source>
        <dbReference type="Proteomes" id="UP000184031"/>
    </source>
</evidence>
<feature type="chain" id="PRO_5009923062" description="Lipocalin-like domain-containing protein" evidence="1">
    <location>
        <begin position="24"/>
        <end position="579"/>
    </location>
</feature>
<keyword evidence="1" id="KW-0732">Signal</keyword>
<evidence type="ECO:0000313" key="3">
    <source>
        <dbReference type="EMBL" id="SHL23305.1"/>
    </source>
</evidence>
<name>A0A1M6YYW7_9FLAO</name>
<dbReference type="EMBL" id="FOKU01000006">
    <property type="protein sequence ID" value="SFC13059.1"/>
    <property type="molecule type" value="Genomic_DNA"/>
</dbReference>
<dbReference type="Proteomes" id="UP000198940">
    <property type="component" value="Unassembled WGS sequence"/>
</dbReference>
<keyword evidence="5" id="KW-1185">Reference proteome</keyword>
<evidence type="ECO:0000313" key="5">
    <source>
        <dbReference type="Proteomes" id="UP000198940"/>
    </source>
</evidence>
<accession>A0A1M6YYW7</accession>
<protein>
    <recommendedName>
        <fullName evidence="6">Lipocalin-like domain-containing protein</fullName>
    </recommendedName>
</protein>
<reference evidence="3 4" key="1">
    <citation type="submission" date="2016-11" db="EMBL/GenBank/DDBJ databases">
        <authorList>
            <person name="Varghese N."/>
            <person name="Submissions S."/>
        </authorList>
    </citation>
    <scope>NUCLEOTIDE SEQUENCE [LARGE SCALE GENOMIC DNA]</scope>
    <source>
        <strain evidence="3 4">CGMCC 1.12174</strain>
        <strain evidence="2 5">DSM 26351</strain>
    </source>
</reference>
<proteinExistence type="predicted"/>
<organism evidence="3 4">
    <name type="scientific">Flagellimonas taeanensis</name>
    <dbReference type="NCBI Taxonomy" id="1005926"/>
    <lineage>
        <taxon>Bacteria</taxon>
        <taxon>Pseudomonadati</taxon>
        <taxon>Bacteroidota</taxon>
        <taxon>Flavobacteriia</taxon>
        <taxon>Flavobacteriales</taxon>
        <taxon>Flavobacteriaceae</taxon>
        <taxon>Flagellimonas</taxon>
    </lineage>
</organism>
<dbReference type="RefSeq" id="WP_072881553.1">
    <property type="nucleotide sequence ID" value="NZ_FOKU01000006.1"/>
</dbReference>
<feature type="signal peptide" evidence="1">
    <location>
        <begin position="1"/>
        <end position="23"/>
    </location>
</feature>
<gene>
    <name evidence="2" type="ORF">SAMN04487891_106114</name>
    <name evidence="3" type="ORF">SAMN05216293_3006</name>
</gene>
<dbReference type="OrthoDB" id="832379at2"/>
<evidence type="ECO:0000256" key="1">
    <source>
        <dbReference type="SAM" id="SignalP"/>
    </source>
</evidence>
<dbReference type="Proteomes" id="UP000184031">
    <property type="component" value="Unassembled WGS sequence"/>
</dbReference>
<evidence type="ECO:0008006" key="6">
    <source>
        <dbReference type="Google" id="ProtNLM"/>
    </source>
</evidence>
<dbReference type="STRING" id="1055723.SAMN05216293_3006"/>
<dbReference type="AlphaFoldDB" id="A0A1M6YYW7"/>
<dbReference type="PROSITE" id="PS51257">
    <property type="entry name" value="PROKAR_LIPOPROTEIN"/>
    <property type="match status" value="1"/>
</dbReference>
<comment type="caution">
    <text evidence="3">The sequence shown here is derived from an EMBL/GenBank/DDBJ whole genome shotgun (WGS) entry which is preliminary data.</text>
</comment>
<evidence type="ECO:0000313" key="2">
    <source>
        <dbReference type="EMBL" id="SFC13059.1"/>
    </source>
</evidence>
<sequence>MKSIVKKIVYVALIGIVSLFSSCQEEFEDVNDNGEEQTIQANSTTASLIEKTTTFDGSYDDVVDDSSCFAIKFPYTLSINGTAAITITSMEDLQNIKVTLAGLDNGVLEISFPITITLSDHGEIVVENKEQLLELARECVESGVEDHIKCIDFVYPIALFTFNMDNQMTGEVVVESDLQMRRFFSELEDDQLVSFSFPITLKKSDGTEIVVENNADLHMALSTAGNECDRNALSKEILDAFLLACQLEVREVLRDNVNSTEQYFESIMTFSQDGTVVIGGGASAPLTGTWTSQNTDHGVQLTLQFNALADFSMTWDVYEWEPGVIKLYKDGGNRIILKKRCDVDPVEEIDPDTLRAILNECEWIIKKVKNNGEEVRRLLGYEFQFMADGTLTLSNGTNVSEGTWEIGLNSQLQLSVMISMSNEQGVSFEWPLRELTETRLKFEVPGTDHEMILLRVCNDSADDGDVVEIRNIAMDGPWNIALYKEGEMDMTATYAGMDFNFNTMYQVEVSVNADPTANGLWRVLRDSEDGLKFYINFDSADELGDLTDDWKIVSVSSTRIELVDDSDEANPETLVFEKP</sequence>